<evidence type="ECO:0000256" key="4">
    <source>
        <dbReference type="ARBA" id="ARBA00001947"/>
    </source>
</evidence>
<dbReference type="RefSeq" id="WP_070109140.1">
    <property type="nucleotide sequence ID" value="NZ_LZFO01000002.1"/>
</dbReference>
<keyword evidence="13" id="KW-0547">Nucleotide-binding</keyword>
<keyword evidence="12" id="KW-0479">Metal-binding</keyword>
<keyword evidence="14" id="KW-0862">Zinc</keyword>
<dbReference type="FunFam" id="3.40.50.1970:FF:000007">
    <property type="entry name" value="Pentafunctional AROM polypeptide"/>
    <property type="match status" value="1"/>
</dbReference>
<evidence type="ECO:0000256" key="18">
    <source>
        <dbReference type="ARBA" id="ARBA00023285"/>
    </source>
</evidence>
<comment type="caution">
    <text evidence="22">The sequence shown here is derived from an EMBL/GenBank/DDBJ whole genome shotgun (WGS) entry which is preliminary data.</text>
</comment>
<evidence type="ECO:0000256" key="19">
    <source>
        <dbReference type="NCBIfam" id="TIGR01357"/>
    </source>
</evidence>
<dbReference type="InterPro" id="IPR030960">
    <property type="entry name" value="DHQS/DOIS_N"/>
</dbReference>
<accession>A0A1E8F1P1</accession>
<comment type="cofactor">
    <cofactor evidence="2">
        <name>NAD(+)</name>
        <dbReference type="ChEBI" id="CHEBI:57540"/>
    </cofactor>
</comment>
<evidence type="ECO:0000259" key="21">
    <source>
        <dbReference type="Pfam" id="PF24621"/>
    </source>
</evidence>
<evidence type="ECO:0000313" key="22">
    <source>
        <dbReference type="EMBL" id="OFI07561.1"/>
    </source>
</evidence>
<dbReference type="Pfam" id="PF24621">
    <property type="entry name" value="DHQS_C"/>
    <property type="match status" value="1"/>
</dbReference>
<keyword evidence="16" id="KW-0057">Aromatic amino acid biosynthesis</keyword>
<sequence>MNEILVKNKNEDYRVYIDRNMFKLKKSLEEHKVKKGNRIFLITDDNVYNIHKNLIEKFQNNYNCNIISFKPGENSKNYSTIQNIYSFLLKNNADRNSILIAFGGGIVGDITGFVASTFMRGIKYINIPTTFLSQVDSCIGGKTAYNYNEVKNAIGSFYNPLFVYVSTEFLKTLNEEEFINGIGEVIKYGVIKNNKLLNFLDVNYKQILEKQDDELLYIIKESLYIKSNVIYKDFHDKGIRNILNFGHTVAHGIEVSSNYSISHGKAVALGMLVAIKISEKKANLPQEVYKKIEQLYKKFSLPYKYKVDNYSSFLYAIKHDKKNTNGITFTLLEDIESCKIKVNIGEKDLTAALKESIN</sequence>
<evidence type="ECO:0000256" key="7">
    <source>
        <dbReference type="ARBA" id="ARBA00005412"/>
    </source>
</evidence>
<keyword evidence="11" id="KW-0028">Amino-acid biosynthesis</keyword>
<dbReference type="GO" id="GO:0009423">
    <property type="term" value="P:chorismate biosynthetic process"/>
    <property type="evidence" value="ECO:0007669"/>
    <property type="project" value="UniProtKB-UniRule"/>
</dbReference>
<name>A0A1E8F1P1_9CLOT</name>
<protein>
    <recommendedName>
        <fullName evidence="9 19">3-dehydroquinate synthase</fullName>
        <ecNumber evidence="8 19">4.2.3.4</ecNumber>
    </recommendedName>
</protein>
<comment type="subcellular location">
    <subcellularLocation>
        <location evidence="5">Cytoplasm</location>
    </subcellularLocation>
</comment>
<proteinExistence type="inferred from homology"/>
<evidence type="ECO:0000256" key="10">
    <source>
        <dbReference type="ARBA" id="ARBA00022490"/>
    </source>
</evidence>
<organism evidence="22 23">
    <name type="scientific">Clostridium acetireducens DSM 10703</name>
    <dbReference type="NCBI Taxonomy" id="1121290"/>
    <lineage>
        <taxon>Bacteria</taxon>
        <taxon>Bacillati</taxon>
        <taxon>Bacillota</taxon>
        <taxon>Clostridia</taxon>
        <taxon>Eubacteriales</taxon>
        <taxon>Clostridiaceae</taxon>
        <taxon>Clostridium</taxon>
    </lineage>
</organism>
<dbReference type="Proteomes" id="UP000175744">
    <property type="component" value="Unassembled WGS sequence"/>
</dbReference>
<dbReference type="PANTHER" id="PTHR43622">
    <property type="entry name" value="3-DEHYDROQUINATE SYNTHASE"/>
    <property type="match status" value="1"/>
</dbReference>
<comment type="catalytic activity">
    <reaction evidence="1">
        <text>7-phospho-2-dehydro-3-deoxy-D-arabino-heptonate = 3-dehydroquinate + phosphate</text>
        <dbReference type="Rhea" id="RHEA:21968"/>
        <dbReference type="ChEBI" id="CHEBI:32364"/>
        <dbReference type="ChEBI" id="CHEBI:43474"/>
        <dbReference type="ChEBI" id="CHEBI:58394"/>
        <dbReference type="EC" id="4.2.3.4"/>
    </reaction>
</comment>
<keyword evidence="23" id="KW-1185">Reference proteome</keyword>
<comment type="pathway">
    <text evidence="6">Metabolic intermediate biosynthesis; chorismate biosynthesis; chorismate from D-erythrose 4-phosphate and phosphoenolpyruvate: step 2/7.</text>
</comment>
<dbReference type="Pfam" id="PF01761">
    <property type="entry name" value="DHQ_synthase"/>
    <property type="match status" value="1"/>
</dbReference>
<feature type="domain" description="3-dehydroquinate synthase C-terminal" evidence="21">
    <location>
        <begin position="181"/>
        <end position="323"/>
    </location>
</feature>
<dbReference type="STRING" id="1121290.CLAOCE_01650"/>
<dbReference type="AlphaFoldDB" id="A0A1E8F1P1"/>
<dbReference type="InterPro" id="IPR030963">
    <property type="entry name" value="DHQ_synth_fam"/>
</dbReference>
<dbReference type="InterPro" id="IPR050071">
    <property type="entry name" value="Dehydroquinate_synthase"/>
</dbReference>
<evidence type="ECO:0000256" key="2">
    <source>
        <dbReference type="ARBA" id="ARBA00001911"/>
    </source>
</evidence>
<dbReference type="GO" id="GO:0046872">
    <property type="term" value="F:metal ion binding"/>
    <property type="evidence" value="ECO:0007669"/>
    <property type="project" value="UniProtKB-KW"/>
</dbReference>
<dbReference type="InterPro" id="IPR016037">
    <property type="entry name" value="DHQ_synth_AroB"/>
</dbReference>
<evidence type="ECO:0000256" key="17">
    <source>
        <dbReference type="ARBA" id="ARBA00023239"/>
    </source>
</evidence>
<evidence type="ECO:0000256" key="12">
    <source>
        <dbReference type="ARBA" id="ARBA00022723"/>
    </source>
</evidence>
<evidence type="ECO:0000256" key="14">
    <source>
        <dbReference type="ARBA" id="ARBA00022833"/>
    </source>
</evidence>
<dbReference type="PIRSF" id="PIRSF001455">
    <property type="entry name" value="DHQ_synth"/>
    <property type="match status" value="1"/>
</dbReference>
<evidence type="ECO:0000259" key="20">
    <source>
        <dbReference type="Pfam" id="PF01761"/>
    </source>
</evidence>
<dbReference type="OrthoDB" id="9806583at2"/>
<dbReference type="PATRIC" id="fig|1121290.3.peg.168"/>
<dbReference type="InterPro" id="IPR056179">
    <property type="entry name" value="DHQS_C"/>
</dbReference>
<evidence type="ECO:0000256" key="16">
    <source>
        <dbReference type="ARBA" id="ARBA00023141"/>
    </source>
</evidence>
<evidence type="ECO:0000256" key="15">
    <source>
        <dbReference type="ARBA" id="ARBA00023027"/>
    </source>
</evidence>
<reference evidence="22 23" key="1">
    <citation type="submission" date="2016-06" db="EMBL/GenBank/DDBJ databases">
        <title>Genome sequence of Clostridium acetireducens DSM 10703.</title>
        <authorList>
            <person name="Poehlein A."/>
            <person name="Fluechter S."/>
            <person name="Duerre P."/>
            <person name="Daniel R."/>
        </authorList>
    </citation>
    <scope>NUCLEOTIDE SEQUENCE [LARGE SCALE GENOMIC DNA]</scope>
    <source>
        <strain evidence="22 23">DSM 10703</strain>
    </source>
</reference>
<dbReference type="Gene3D" id="3.40.50.1970">
    <property type="match status" value="1"/>
</dbReference>
<dbReference type="CDD" id="cd08195">
    <property type="entry name" value="DHQS"/>
    <property type="match status" value="1"/>
</dbReference>
<dbReference type="PANTHER" id="PTHR43622:SF7">
    <property type="entry name" value="3-DEHYDROQUINATE SYNTHASE, CHLOROPLASTIC"/>
    <property type="match status" value="1"/>
</dbReference>
<evidence type="ECO:0000256" key="3">
    <source>
        <dbReference type="ARBA" id="ARBA00001941"/>
    </source>
</evidence>
<dbReference type="EC" id="4.2.3.4" evidence="8 19"/>
<evidence type="ECO:0000256" key="11">
    <source>
        <dbReference type="ARBA" id="ARBA00022605"/>
    </source>
</evidence>
<dbReference type="NCBIfam" id="TIGR01357">
    <property type="entry name" value="aroB"/>
    <property type="match status" value="1"/>
</dbReference>
<keyword evidence="10" id="KW-0963">Cytoplasm</keyword>
<dbReference type="GO" id="GO:0009073">
    <property type="term" value="P:aromatic amino acid family biosynthetic process"/>
    <property type="evidence" value="ECO:0007669"/>
    <property type="project" value="UniProtKB-KW"/>
</dbReference>
<evidence type="ECO:0000256" key="5">
    <source>
        <dbReference type="ARBA" id="ARBA00004496"/>
    </source>
</evidence>
<gene>
    <name evidence="22" type="primary">aroB_1</name>
    <name evidence="22" type="ORF">CLOACE_01650</name>
</gene>
<dbReference type="SUPFAM" id="SSF56796">
    <property type="entry name" value="Dehydroquinate synthase-like"/>
    <property type="match status" value="1"/>
</dbReference>
<dbReference type="GO" id="GO:0008652">
    <property type="term" value="P:amino acid biosynthetic process"/>
    <property type="evidence" value="ECO:0007669"/>
    <property type="project" value="UniProtKB-KW"/>
</dbReference>
<comment type="similarity">
    <text evidence="7">Belongs to the sugar phosphate cyclases superfamily. Dehydroquinate synthase family.</text>
</comment>
<comment type="cofactor">
    <cofactor evidence="4">
        <name>Zn(2+)</name>
        <dbReference type="ChEBI" id="CHEBI:29105"/>
    </cofactor>
</comment>
<evidence type="ECO:0000256" key="9">
    <source>
        <dbReference type="ARBA" id="ARBA00017684"/>
    </source>
</evidence>
<evidence type="ECO:0000313" key="23">
    <source>
        <dbReference type="Proteomes" id="UP000175744"/>
    </source>
</evidence>
<evidence type="ECO:0000256" key="6">
    <source>
        <dbReference type="ARBA" id="ARBA00004661"/>
    </source>
</evidence>
<keyword evidence="18" id="KW-0170">Cobalt</keyword>
<keyword evidence="17 22" id="KW-0456">Lyase</keyword>
<keyword evidence="15" id="KW-0520">NAD</keyword>
<evidence type="ECO:0000256" key="13">
    <source>
        <dbReference type="ARBA" id="ARBA00022741"/>
    </source>
</evidence>
<feature type="domain" description="3-dehydroquinate synthase N-terminal" evidence="20">
    <location>
        <begin position="67"/>
        <end position="179"/>
    </location>
</feature>
<dbReference type="Gene3D" id="1.20.1090.10">
    <property type="entry name" value="Dehydroquinate synthase-like - alpha domain"/>
    <property type="match status" value="1"/>
</dbReference>
<dbReference type="GO" id="GO:0005737">
    <property type="term" value="C:cytoplasm"/>
    <property type="evidence" value="ECO:0007669"/>
    <property type="project" value="UniProtKB-SubCell"/>
</dbReference>
<dbReference type="EMBL" id="LZFO01000002">
    <property type="protein sequence ID" value="OFI07561.1"/>
    <property type="molecule type" value="Genomic_DNA"/>
</dbReference>
<dbReference type="GO" id="GO:0000166">
    <property type="term" value="F:nucleotide binding"/>
    <property type="evidence" value="ECO:0007669"/>
    <property type="project" value="UniProtKB-KW"/>
</dbReference>
<evidence type="ECO:0000256" key="1">
    <source>
        <dbReference type="ARBA" id="ARBA00001393"/>
    </source>
</evidence>
<evidence type="ECO:0000256" key="8">
    <source>
        <dbReference type="ARBA" id="ARBA00013031"/>
    </source>
</evidence>
<dbReference type="GO" id="GO:0003856">
    <property type="term" value="F:3-dehydroquinate synthase activity"/>
    <property type="evidence" value="ECO:0007669"/>
    <property type="project" value="UniProtKB-UniRule"/>
</dbReference>
<comment type="cofactor">
    <cofactor evidence="3">
        <name>Co(2+)</name>
        <dbReference type="ChEBI" id="CHEBI:48828"/>
    </cofactor>
</comment>